<evidence type="ECO:0000256" key="1">
    <source>
        <dbReference type="ARBA" id="ARBA00004613"/>
    </source>
</evidence>
<dbReference type="InterPro" id="IPR011330">
    <property type="entry name" value="Glyco_hydro/deAcase_b/a-brl"/>
</dbReference>
<organism evidence="4 5">
    <name type="scientific">Ginsengibacter hankyongi</name>
    <dbReference type="NCBI Taxonomy" id="2607284"/>
    <lineage>
        <taxon>Bacteria</taxon>
        <taxon>Pseudomonadati</taxon>
        <taxon>Bacteroidota</taxon>
        <taxon>Chitinophagia</taxon>
        <taxon>Chitinophagales</taxon>
        <taxon>Chitinophagaceae</taxon>
        <taxon>Ginsengibacter</taxon>
    </lineage>
</organism>
<feature type="domain" description="NodB homology" evidence="3">
    <location>
        <begin position="60"/>
        <end position="302"/>
    </location>
</feature>
<dbReference type="PANTHER" id="PTHR34216">
    <property type="match status" value="1"/>
</dbReference>
<accession>A0A5J5ILA1</accession>
<comment type="caution">
    <text evidence="4">The sequence shown here is derived from an EMBL/GenBank/DDBJ whole genome shotgun (WGS) entry which is preliminary data.</text>
</comment>
<dbReference type="Gene3D" id="3.20.20.370">
    <property type="entry name" value="Glycoside hydrolase/deacetylase"/>
    <property type="match status" value="1"/>
</dbReference>
<gene>
    <name evidence="4" type="ORF">FW778_07175</name>
</gene>
<protein>
    <submittedName>
        <fullName evidence="4">Polysaccharide deacetylase family protein</fullName>
    </submittedName>
</protein>
<evidence type="ECO:0000313" key="4">
    <source>
        <dbReference type="EMBL" id="KAA9041790.1"/>
    </source>
</evidence>
<dbReference type="Proteomes" id="UP000326903">
    <property type="component" value="Unassembled WGS sequence"/>
</dbReference>
<proteinExistence type="predicted"/>
<sequence length="302" mass="35262">MKKTEASILLFHRVHPTRDILWDPMDPKRFESILKFIKKNYTVLPLLEILETKPVNTKKPLAAITFDDGYRDFIDYSLPIMTHLKIPSSMYVVTDCICRNKPTWTFEVDYLFFHTKKLQINWTIDISFMPATLQKNKFANKKELIAFCLKFKQHIKLIPEQKRKSLIYDLLSSFNDVTIPTGLMMSWKEINQIINHGIEVGSHTVTHPSLATLDKVDIQKELEESKSALFKHTGINPKIISYPVGSYNQEVKEASAVTGYKYGLAVNHKIYDLKSGNNFEIPRIELYNEPFWKSWLRIKQYV</sequence>
<dbReference type="GO" id="GO:0005576">
    <property type="term" value="C:extracellular region"/>
    <property type="evidence" value="ECO:0007669"/>
    <property type="project" value="UniProtKB-SubCell"/>
</dbReference>
<dbReference type="AlphaFoldDB" id="A0A5J5ILA1"/>
<reference evidence="4 5" key="1">
    <citation type="submission" date="2019-09" db="EMBL/GenBank/DDBJ databases">
        <title>Draft genome sequence of Ginsengibacter sp. BR5-29.</title>
        <authorList>
            <person name="Im W.-T."/>
        </authorList>
    </citation>
    <scope>NUCLEOTIDE SEQUENCE [LARGE SCALE GENOMIC DNA]</scope>
    <source>
        <strain evidence="4 5">BR5-29</strain>
    </source>
</reference>
<evidence type="ECO:0000256" key="2">
    <source>
        <dbReference type="ARBA" id="ARBA00022729"/>
    </source>
</evidence>
<dbReference type="Pfam" id="PF01522">
    <property type="entry name" value="Polysacc_deac_1"/>
    <property type="match status" value="1"/>
</dbReference>
<dbReference type="PROSITE" id="PS51677">
    <property type="entry name" value="NODB"/>
    <property type="match status" value="1"/>
</dbReference>
<dbReference type="GO" id="GO:0016810">
    <property type="term" value="F:hydrolase activity, acting on carbon-nitrogen (but not peptide) bonds"/>
    <property type="evidence" value="ECO:0007669"/>
    <property type="project" value="InterPro"/>
</dbReference>
<dbReference type="InterPro" id="IPR051398">
    <property type="entry name" value="Polysacch_Deacetylase"/>
</dbReference>
<evidence type="ECO:0000259" key="3">
    <source>
        <dbReference type="PROSITE" id="PS51677"/>
    </source>
</evidence>
<evidence type="ECO:0000313" key="5">
    <source>
        <dbReference type="Proteomes" id="UP000326903"/>
    </source>
</evidence>
<comment type="subcellular location">
    <subcellularLocation>
        <location evidence="1">Secreted</location>
    </subcellularLocation>
</comment>
<dbReference type="RefSeq" id="WP_150413914.1">
    <property type="nucleotide sequence ID" value="NZ_VYQF01000001.1"/>
</dbReference>
<keyword evidence="2" id="KW-0732">Signal</keyword>
<dbReference type="GO" id="GO:0005975">
    <property type="term" value="P:carbohydrate metabolic process"/>
    <property type="evidence" value="ECO:0007669"/>
    <property type="project" value="InterPro"/>
</dbReference>
<dbReference type="EMBL" id="VYQF01000001">
    <property type="protein sequence ID" value="KAA9041790.1"/>
    <property type="molecule type" value="Genomic_DNA"/>
</dbReference>
<keyword evidence="5" id="KW-1185">Reference proteome</keyword>
<dbReference type="CDD" id="cd10918">
    <property type="entry name" value="CE4_NodB_like_5s_6s"/>
    <property type="match status" value="1"/>
</dbReference>
<dbReference type="SUPFAM" id="SSF88713">
    <property type="entry name" value="Glycoside hydrolase/deacetylase"/>
    <property type="match status" value="1"/>
</dbReference>
<name>A0A5J5ILA1_9BACT</name>
<dbReference type="PANTHER" id="PTHR34216:SF3">
    <property type="entry name" value="POLY-BETA-1,6-N-ACETYL-D-GLUCOSAMINE N-DEACETYLASE"/>
    <property type="match status" value="1"/>
</dbReference>
<dbReference type="InterPro" id="IPR002509">
    <property type="entry name" value="NODB_dom"/>
</dbReference>